<organism evidence="2 3">
    <name type="scientific">Carboxylicivirga linearis</name>
    <dbReference type="NCBI Taxonomy" id="1628157"/>
    <lineage>
        <taxon>Bacteria</taxon>
        <taxon>Pseudomonadati</taxon>
        <taxon>Bacteroidota</taxon>
        <taxon>Bacteroidia</taxon>
        <taxon>Marinilabiliales</taxon>
        <taxon>Marinilabiliaceae</taxon>
        <taxon>Carboxylicivirga</taxon>
    </lineage>
</organism>
<sequence length="446" mass="50416">MKRISRYQIFCSVVGVLAFTGARAQNRKEERNDGEYKKRVLERTEVDFLTSIYNQDGENAAVSGGKGTEQLTDGAAAIVVSVPLNDDDVLTIDASVSAYTSASSSNINPFDGEQPADPFRASSGASKSDVWSNFTGTYSHSSDDRNSIWSSHFSVSSEFDYFSLGFGGGYTRLLNEKNTELHAKLSVHLDSWSLLYPYELRPFGEGGEGLDDPFFSLHNITGNPDYAPVFSEHSSKKRNSYALGLSVSQIFTSNFQGIFLFDLIQQNGLLSTPFQRVYFADTEASFIDQFQLADDVEQLPDARLKIALGTRLHYYLNEIVVARAFYRYYFDEWGVLSHTANVELPVKISQRFTLYPSYRYYYQSAADYFKPFEQHLSTDQYYTSDYDLSEFTANQLGFGISYSDIFTESHIWRLGIKSIDLKYNYYERNSGFHANLISAGIKLVVD</sequence>
<dbReference type="InterPro" id="IPR021953">
    <property type="entry name" value="DUF3570"/>
</dbReference>
<name>A0ABS5JU17_9BACT</name>
<dbReference type="Proteomes" id="UP000708576">
    <property type="component" value="Unassembled WGS sequence"/>
</dbReference>
<evidence type="ECO:0000256" key="1">
    <source>
        <dbReference type="SAM" id="MobiDB-lite"/>
    </source>
</evidence>
<proteinExistence type="predicted"/>
<gene>
    <name evidence="2" type="ORF">KEM10_08920</name>
</gene>
<dbReference type="RefSeq" id="WP_212215640.1">
    <property type="nucleotide sequence ID" value="NZ_JAGUCO010000004.1"/>
</dbReference>
<comment type="caution">
    <text evidence="2">The sequence shown here is derived from an EMBL/GenBank/DDBJ whole genome shotgun (WGS) entry which is preliminary data.</text>
</comment>
<dbReference type="EMBL" id="JAGUCO010000004">
    <property type="protein sequence ID" value="MBS2098399.1"/>
    <property type="molecule type" value="Genomic_DNA"/>
</dbReference>
<evidence type="ECO:0000313" key="3">
    <source>
        <dbReference type="Proteomes" id="UP000708576"/>
    </source>
</evidence>
<feature type="region of interest" description="Disordered" evidence="1">
    <location>
        <begin position="107"/>
        <end position="128"/>
    </location>
</feature>
<keyword evidence="3" id="KW-1185">Reference proteome</keyword>
<accession>A0ABS5JU17</accession>
<dbReference type="Pfam" id="PF12094">
    <property type="entry name" value="DUF3570"/>
    <property type="match status" value="1"/>
</dbReference>
<protein>
    <submittedName>
        <fullName evidence="2">DUF3570 domain-containing protein</fullName>
    </submittedName>
</protein>
<evidence type="ECO:0000313" key="2">
    <source>
        <dbReference type="EMBL" id="MBS2098399.1"/>
    </source>
</evidence>
<reference evidence="2 3" key="1">
    <citation type="journal article" date="2015" name="Int. J. Syst. Evol. Microbiol.">
        <title>Carboxylicivirga linearis sp. nov., isolated from a sea cucumber culture pond.</title>
        <authorList>
            <person name="Wang F.Q."/>
            <person name="Zhou Y.X."/>
            <person name="Lin X.Z."/>
            <person name="Chen G.J."/>
            <person name="Du Z.J."/>
        </authorList>
    </citation>
    <scope>NUCLEOTIDE SEQUENCE [LARGE SCALE GENOMIC DNA]</scope>
    <source>
        <strain evidence="2 3">FB218</strain>
    </source>
</reference>